<accession>A0A7D4C754</accession>
<dbReference type="PROSITE" id="PS50928">
    <property type="entry name" value="ABC_TM1"/>
    <property type="match status" value="1"/>
</dbReference>
<dbReference type="EMBL" id="CP053941">
    <property type="protein sequence ID" value="QKG93818.1"/>
    <property type="molecule type" value="Genomic_DNA"/>
</dbReference>
<dbReference type="RefSeq" id="WP_137695016.1">
    <property type="nucleotide sequence ID" value="NZ_CP053941.1"/>
</dbReference>
<keyword evidence="4 7" id="KW-0812">Transmembrane</keyword>
<feature type="domain" description="ABC transmembrane type-1" evidence="8">
    <location>
        <begin position="92"/>
        <end position="308"/>
    </location>
</feature>
<dbReference type="AlphaFoldDB" id="A0A7D4C754"/>
<dbReference type="Gene3D" id="1.10.3720.10">
    <property type="entry name" value="MetI-like"/>
    <property type="match status" value="1"/>
</dbReference>
<evidence type="ECO:0000313" key="10">
    <source>
        <dbReference type="Proteomes" id="UP000505020"/>
    </source>
</evidence>
<feature type="transmembrane region" description="Helical" evidence="7">
    <location>
        <begin position="178"/>
        <end position="199"/>
    </location>
</feature>
<dbReference type="PANTHER" id="PTHR30193">
    <property type="entry name" value="ABC TRANSPORTER PERMEASE PROTEIN"/>
    <property type="match status" value="1"/>
</dbReference>
<feature type="transmembrane region" description="Helical" evidence="7">
    <location>
        <begin position="130"/>
        <end position="149"/>
    </location>
</feature>
<dbReference type="InterPro" id="IPR000515">
    <property type="entry name" value="MetI-like"/>
</dbReference>
<keyword evidence="3" id="KW-1003">Cell membrane</keyword>
<evidence type="ECO:0000259" key="8">
    <source>
        <dbReference type="PROSITE" id="PS50928"/>
    </source>
</evidence>
<comment type="similarity">
    <text evidence="7">Belongs to the binding-protein-dependent transport system permease family.</text>
</comment>
<protein>
    <submittedName>
        <fullName evidence="9">Sugar ABC transporter permease</fullName>
    </submittedName>
</protein>
<dbReference type="Proteomes" id="UP000505020">
    <property type="component" value="Chromosome"/>
</dbReference>
<feature type="transmembrane region" description="Helical" evidence="7">
    <location>
        <begin position="96"/>
        <end position="118"/>
    </location>
</feature>
<comment type="subcellular location">
    <subcellularLocation>
        <location evidence="1 7">Cell membrane</location>
        <topology evidence="1 7">Multi-pass membrane protein</topology>
    </subcellularLocation>
</comment>
<keyword evidence="2 7" id="KW-0813">Transport</keyword>
<reference evidence="9 10" key="1">
    <citation type="submission" date="2020-05" db="EMBL/GenBank/DDBJ databases">
        <title>Halorubrum RHB-C sp.nov., an extremely halophilic archaeon isolated from solar salt farm.</title>
        <authorList>
            <person name="Ho H."/>
            <person name="Danganan R.E."/>
            <person name="Dedeles G.R."/>
            <person name="Kim S.-G."/>
        </authorList>
    </citation>
    <scope>NUCLEOTIDE SEQUENCE [LARGE SCALE GENOMIC DNA]</scope>
    <source>
        <strain evidence="9 10">RHB-C</strain>
    </source>
</reference>
<evidence type="ECO:0000256" key="4">
    <source>
        <dbReference type="ARBA" id="ARBA00022692"/>
    </source>
</evidence>
<dbReference type="GeneID" id="55596026"/>
<organism evidence="9 10">
    <name type="scientific">Halorubrum salinarum</name>
    <dbReference type="NCBI Taxonomy" id="2739057"/>
    <lineage>
        <taxon>Archaea</taxon>
        <taxon>Methanobacteriati</taxon>
        <taxon>Methanobacteriota</taxon>
        <taxon>Stenosarchaea group</taxon>
        <taxon>Halobacteria</taxon>
        <taxon>Halobacteriales</taxon>
        <taxon>Haloferacaceae</taxon>
        <taxon>Halorubrum</taxon>
    </lineage>
</organism>
<dbReference type="KEGG" id="hsai:HPS36_13450"/>
<evidence type="ECO:0000256" key="1">
    <source>
        <dbReference type="ARBA" id="ARBA00004651"/>
    </source>
</evidence>
<feature type="transmembrane region" description="Helical" evidence="7">
    <location>
        <begin position="290"/>
        <end position="309"/>
    </location>
</feature>
<keyword evidence="5 7" id="KW-1133">Transmembrane helix</keyword>
<keyword evidence="10" id="KW-1185">Reference proteome</keyword>
<evidence type="ECO:0000256" key="2">
    <source>
        <dbReference type="ARBA" id="ARBA00022448"/>
    </source>
</evidence>
<evidence type="ECO:0000256" key="3">
    <source>
        <dbReference type="ARBA" id="ARBA00022475"/>
    </source>
</evidence>
<keyword evidence="6 7" id="KW-0472">Membrane</keyword>
<dbReference type="InterPro" id="IPR035906">
    <property type="entry name" value="MetI-like_sf"/>
</dbReference>
<sequence length="312" mass="34031">MSVESYLEDRLDRDVDGEKLTAILVFMLPGLTLFGIFSVGPMLYSAVGSFFTWDGFTIGQFAGFETWIATFNDDAIINWDNLLALQYPMGALPQNIIWMVVHVPLSTLLGLGLALLFADLRGRSILRSMVFLAFTTPTVVIGLVLLFVYDPQAGIFNGLLRSIGLESVVRNWVQEPQIAIYALIAGGVWVQTGFSMLLYSSALAGIDPALLESARVDGAGRFRRFKDIIWPLVKPVTAVVVIMSMIWVIRIFAIVYAAGGPSGGPGGVFSVLGLEVYQAAFSVPIEYSKAMVVALIELVIALPMAWYIASMD</sequence>
<dbReference type="GO" id="GO:0055085">
    <property type="term" value="P:transmembrane transport"/>
    <property type="evidence" value="ECO:0007669"/>
    <property type="project" value="InterPro"/>
</dbReference>
<dbReference type="SUPFAM" id="SSF161098">
    <property type="entry name" value="MetI-like"/>
    <property type="match status" value="1"/>
</dbReference>
<name>A0A7D4C754_9EURY</name>
<gene>
    <name evidence="9" type="ORF">HPS36_13450</name>
</gene>
<dbReference type="Pfam" id="PF00528">
    <property type="entry name" value="BPD_transp_1"/>
    <property type="match status" value="1"/>
</dbReference>
<evidence type="ECO:0000256" key="7">
    <source>
        <dbReference type="RuleBase" id="RU363032"/>
    </source>
</evidence>
<evidence type="ECO:0000313" key="9">
    <source>
        <dbReference type="EMBL" id="QKG93818.1"/>
    </source>
</evidence>
<dbReference type="GO" id="GO:0005886">
    <property type="term" value="C:plasma membrane"/>
    <property type="evidence" value="ECO:0007669"/>
    <property type="project" value="UniProtKB-SubCell"/>
</dbReference>
<dbReference type="PANTHER" id="PTHR30193:SF41">
    <property type="entry name" value="DIACETYLCHITOBIOSE UPTAKE SYSTEM PERMEASE PROTEIN NGCF"/>
    <property type="match status" value="1"/>
</dbReference>
<proteinExistence type="inferred from homology"/>
<dbReference type="CDD" id="cd06261">
    <property type="entry name" value="TM_PBP2"/>
    <property type="match status" value="1"/>
</dbReference>
<feature type="transmembrane region" description="Helical" evidence="7">
    <location>
        <begin position="20"/>
        <end position="44"/>
    </location>
</feature>
<evidence type="ECO:0000256" key="6">
    <source>
        <dbReference type="ARBA" id="ARBA00023136"/>
    </source>
</evidence>
<feature type="transmembrane region" description="Helical" evidence="7">
    <location>
        <begin position="232"/>
        <end position="258"/>
    </location>
</feature>
<dbReference type="InterPro" id="IPR051393">
    <property type="entry name" value="ABC_transporter_permease"/>
</dbReference>
<evidence type="ECO:0000256" key="5">
    <source>
        <dbReference type="ARBA" id="ARBA00022989"/>
    </source>
</evidence>